<dbReference type="RefSeq" id="WP_110100031.1">
    <property type="nucleotide sequence ID" value="NZ_CP122565.1"/>
</dbReference>
<proteinExistence type="predicted"/>
<dbReference type="Proteomes" id="UP001224674">
    <property type="component" value="Chromosome"/>
</dbReference>
<evidence type="ECO:0000313" key="2">
    <source>
        <dbReference type="Proteomes" id="UP001224674"/>
    </source>
</evidence>
<accession>A0AAJ6ANE1</accession>
<sequence length="108" mass="12116">MTMNVDVVDPSVLYFFEGDAGTGARDVLESADQDRVVEREAEGGKPEAGVLVDTGESHFNYGYLWYPDQQVMVTFDVGYIPASEHEGEATDDKARERMRSFLDQYPEV</sequence>
<dbReference type="AlphaFoldDB" id="A0AAJ6ANE1"/>
<name>A0AAJ6ANE1_9MICC</name>
<reference evidence="1 2" key="1">
    <citation type="submission" date="2023-03" db="EMBL/GenBank/DDBJ databases">
        <title>Complete genome sequences of several Auritidibacter ignavus strains isolated from ear infections.</title>
        <authorList>
            <person name="Baehr T."/>
            <person name="Baumhoegger A.M."/>
        </authorList>
    </citation>
    <scope>NUCLEOTIDE SEQUENCE [LARGE SCALE GENOMIC DNA]</scope>
    <source>
        <strain evidence="1 2">BABAE-6</strain>
    </source>
</reference>
<keyword evidence="2" id="KW-1185">Reference proteome</keyword>
<dbReference type="EMBL" id="CP122566">
    <property type="protein sequence ID" value="WGH93190.1"/>
    <property type="molecule type" value="Genomic_DNA"/>
</dbReference>
<protein>
    <submittedName>
        <fullName evidence="1">Uncharacterized protein</fullName>
    </submittedName>
</protein>
<organism evidence="1 2">
    <name type="scientific">Auritidibacter ignavus</name>
    <dbReference type="NCBI Taxonomy" id="678932"/>
    <lineage>
        <taxon>Bacteria</taxon>
        <taxon>Bacillati</taxon>
        <taxon>Actinomycetota</taxon>
        <taxon>Actinomycetes</taxon>
        <taxon>Micrococcales</taxon>
        <taxon>Micrococcaceae</taxon>
        <taxon>Auritidibacter</taxon>
    </lineage>
</organism>
<evidence type="ECO:0000313" key="1">
    <source>
        <dbReference type="EMBL" id="WGH93190.1"/>
    </source>
</evidence>
<gene>
    <name evidence="1" type="ORF">QDX21_13040</name>
</gene>